<dbReference type="RefSeq" id="WP_110609872.1">
    <property type="nucleotide sequence ID" value="NZ_PDOD01000002.1"/>
</dbReference>
<evidence type="ECO:0000256" key="1">
    <source>
        <dbReference type="SAM" id="MobiDB-lite"/>
    </source>
</evidence>
<reference evidence="3 4" key="1">
    <citation type="submission" date="2017-10" db="EMBL/GenBank/DDBJ databases">
        <title>Bacillus sp. nov., a halophilic bacterium isolated from a Keqin Lake.</title>
        <authorList>
            <person name="Wang H."/>
        </authorList>
    </citation>
    <scope>NUCLEOTIDE SEQUENCE [LARGE SCALE GENOMIC DNA]</scope>
    <source>
        <strain evidence="3 4">KQ-12</strain>
    </source>
</reference>
<evidence type="ECO:0000313" key="4">
    <source>
        <dbReference type="Proteomes" id="UP000248214"/>
    </source>
</evidence>
<keyword evidence="4" id="KW-1185">Reference proteome</keyword>
<sequence length="261" mass="30662">MQRNKIIILIAGTIILLILIFIMSWLDREGSSPNTTQSNSGVTETTENTNNEIQNDEQSNSENSLNVQSDEGLNEANEGTNELDDREIQEIAQETILQHDLNESATELSEETLYNHFLLFSDYRSTISEEEDLASNENESQGEWPAIELKGWYDHAVEEYQFTYSEDHFLQFIREENLLENEERSLKILFDELENTNENLYIRQLEIHYLKPYIWENVKQQVASDTSEDSTEDEDYQHFRSFEQEILNDLIEKHPEMFESE</sequence>
<protein>
    <submittedName>
        <fullName evidence="3">Uncharacterized protein</fullName>
    </submittedName>
</protein>
<name>A0A323TG79_9BACI</name>
<keyword evidence="2" id="KW-0812">Transmembrane</keyword>
<dbReference type="EMBL" id="PDOD01000002">
    <property type="protein sequence ID" value="PYZ93841.1"/>
    <property type="molecule type" value="Genomic_DNA"/>
</dbReference>
<feature type="compositionally biased region" description="Polar residues" evidence="1">
    <location>
        <begin position="31"/>
        <end position="42"/>
    </location>
</feature>
<dbReference type="AlphaFoldDB" id="A0A323TG79"/>
<feature type="compositionally biased region" description="Low complexity" evidence="1">
    <location>
        <begin position="43"/>
        <end position="52"/>
    </location>
</feature>
<feature type="region of interest" description="Disordered" evidence="1">
    <location>
        <begin position="31"/>
        <end position="83"/>
    </location>
</feature>
<keyword evidence="2" id="KW-0472">Membrane</keyword>
<gene>
    <name evidence="3" type="ORF">CR194_11925</name>
</gene>
<feature type="transmembrane region" description="Helical" evidence="2">
    <location>
        <begin position="7"/>
        <end position="26"/>
    </location>
</feature>
<organism evidence="3 4">
    <name type="scientific">Salipaludibacillus keqinensis</name>
    <dbReference type="NCBI Taxonomy" id="2045207"/>
    <lineage>
        <taxon>Bacteria</taxon>
        <taxon>Bacillati</taxon>
        <taxon>Bacillota</taxon>
        <taxon>Bacilli</taxon>
        <taxon>Bacillales</taxon>
        <taxon>Bacillaceae</taxon>
    </lineage>
</organism>
<dbReference type="Proteomes" id="UP000248214">
    <property type="component" value="Unassembled WGS sequence"/>
</dbReference>
<evidence type="ECO:0000256" key="2">
    <source>
        <dbReference type="SAM" id="Phobius"/>
    </source>
</evidence>
<evidence type="ECO:0000313" key="3">
    <source>
        <dbReference type="EMBL" id="PYZ93841.1"/>
    </source>
</evidence>
<comment type="caution">
    <text evidence="3">The sequence shown here is derived from an EMBL/GenBank/DDBJ whole genome shotgun (WGS) entry which is preliminary data.</text>
</comment>
<keyword evidence="2" id="KW-1133">Transmembrane helix</keyword>
<accession>A0A323TG79</accession>
<proteinExistence type="predicted"/>
<feature type="compositionally biased region" description="Polar residues" evidence="1">
    <location>
        <begin position="56"/>
        <end position="71"/>
    </location>
</feature>